<dbReference type="OrthoDB" id="10253869at2759"/>
<dbReference type="EMBL" id="JAOQAZ010000053">
    <property type="protein sequence ID" value="KAJ4244005.1"/>
    <property type="molecule type" value="Genomic_DNA"/>
</dbReference>
<comment type="caution">
    <text evidence="2">The sequence shown here is derived from an EMBL/GenBank/DDBJ whole genome shotgun (WGS) entry which is preliminary data.</text>
</comment>
<dbReference type="AlphaFoldDB" id="A0A9W8RIB8"/>
<evidence type="ECO:0000259" key="1">
    <source>
        <dbReference type="Pfam" id="PF00501"/>
    </source>
</evidence>
<dbReference type="PANTHER" id="PTHR42921:SF1">
    <property type="entry name" value="ACETOACETYL-COA SYNTHETASE"/>
    <property type="match status" value="1"/>
</dbReference>
<accession>A0A9W8RIB8</accession>
<dbReference type="InterPro" id="IPR020845">
    <property type="entry name" value="AMP-binding_CS"/>
</dbReference>
<dbReference type="Pfam" id="PF00501">
    <property type="entry name" value="AMP-binding"/>
    <property type="match status" value="1"/>
</dbReference>
<evidence type="ECO:0000313" key="2">
    <source>
        <dbReference type="EMBL" id="KAJ4244005.1"/>
    </source>
</evidence>
<dbReference type="InterPro" id="IPR000873">
    <property type="entry name" value="AMP-dep_synth/lig_dom"/>
</dbReference>
<dbReference type="GO" id="GO:0030729">
    <property type="term" value="F:acetoacetate-CoA ligase activity"/>
    <property type="evidence" value="ECO:0007669"/>
    <property type="project" value="TreeGrafter"/>
</dbReference>
<sequence>MFPPEPFFPSEKLSIAEMIFRNRPDDDVAIFFASQEMTGVEQVKWRDLRERTRKIRSSLRASGVGVGDVVAAVMSNSVDAITIALATLSLGAVWSSTSCDLGAGGILDRYSQVGPKIIFADNGYTYAKETLSLQERIETWSVGFQDLQNELSNVVVIPNCSLRSDVSRIYRGCTFAEFLGRGSDDKLEFDLMPFSHPAFILFSSGTTGKPKCIVHSTGGVALKVKTDMSLQHDIRQSDVVFQYTTTSWVMWVLNFVNLSCAKAMLLYDGSPFHPGPTRLLNLAQEVG</sequence>
<gene>
    <name evidence="2" type="ORF">NW762_014618</name>
</gene>
<keyword evidence="3" id="KW-1185">Reference proteome</keyword>
<dbReference type="PROSITE" id="PS00455">
    <property type="entry name" value="AMP_BINDING"/>
    <property type="match status" value="1"/>
</dbReference>
<evidence type="ECO:0000313" key="3">
    <source>
        <dbReference type="Proteomes" id="UP001152049"/>
    </source>
</evidence>
<feature type="domain" description="AMP-dependent synthetase/ligase" evidence="1">
    <location>
        <begin position="22"/>
        <end position="284"/>
    </location>
</feature>
<dbReference type="SUPFAM" id="SSF56801">
    <property type="entry name" value="Acetyl-CoA synthetase-like"/>
    <property type="match status" value="1"/>
</dbReference>
<dbReference type="Gene3D" id="3.40.50.12780">
    <property type="entry name" value="N-terminal domain of ligase-like"/>
    <property type="match status" value="1"/>
</dbReference>
<proteinExistence type="predicted"/>
<dbReference type="Proteomes" id="UP001152049">
    <property type="component" value="Unassembled WGS sequence"/>
</dbReference>
<organism evidence="2 3">
    <name type="scientific">Fusarium torreyae</name>
    <dbReference type="NCBI Taxonomy" id="1237075"/>
    <lineage>
        <taxon>Eukaryota</taxon>
        <taxon>Fungi</taxon>
        <taxon>Dikarya</taxon>
        <taxon>Ascomycota</taxon>
        <taxon>Pezizomycotina</taxon>
        <taxon>Sordariomycetes</taxon>
        <taxon>Hypocreomycetidae</taxon>
        <taxon>Hypocreales</taxon>
        <taxon>Nectriaceae</taxon>
        <taxon>Fusarium</taxon>
    </lineage>
</organism>
<name>A0A9W8RIB8_9HYPO</name>
<dbReference type="PANTHER" id="PTHR42921">
    <property type="entry name" value="ACETOACETYL-COA SYNTHETASE"/>
    <property type="match status" value="1"/>
</dbReference>
<reference evidence="2" key="1">
    <citation type="submission" date="2022-09" db="EMBL/GenBank/DDBJ databases">
        <title>Fusarium specimens isolated from Avocado Roots.</title>
        <authorList>
            <person name="Stajich J."/>
            <person name="Roper C."/>
            <person name="Heimlech-Rivalta G."/>
        </authorList>
    </citation>
    <scope>NUCLEOTIDE SEQUENCE</scope>
    <source>
        <strain evidence="2">CF00136</strain>
    </source>
</reference>
<protein>
    <recommendedName>
        <fullName evidence="1">AMP-dependent synthetase/ligase domain-containing protein</fullName>
    </recommendedName>
</protein>
<dbReference type="InterPro" id="IPR042099">
    <property type="entry name" value="ANL_N_sf"/>
</dbReference>